<organism evidence="3 4">
    <name type="scientific">Acanthopleuribacter pedis</name>
    <dbReference type="NCBI Taxonomy" id="442870"/>
    <lineage>
        <taxon>Bacteria</taxon>
        <taxon>Pseudomonadati</taxon>
        <taxon>Acidobacteriota</taxon>
        <taxon>Holophagae</taxon>
        <taxon>Acanthopleuribacterales</taxon>
        <taxon>Acanthopleuribacteraceae</taxon>
        <taxon>Acanthopleuribacter</taxon>
    </lineage>
</organism>
<dbReference type="InterPro" id="IPR027051">
    <property type="entry name" value="XdhC_Rossmann_dom"/>
</dbReference>
<dbReference type="Pfam" id="PF02625">
    <property type="entry name" value="XdhC_CoxI"/>
    <property type="match status" value="1"/>
</dbReference>
<gene>
    <name evidence="3" type="ORF">J3U88_31835</name>
</gene>
<evidence type="ECO:0000313" key="4">
    <source>
        <dbReference type="Proteomes" id="UP000664417"/>
    </source>
</evidence>
<keyword evidence="4" id="KW-1185">Reference proteome</keyword>
<dbReference type="RefSeq" id="WP_207863070.1">
    <property type="nucleotide sequence ID" value="NZ_JAFREP010000049.1"/>
</dbReference>
<dbReference type="PANTHER" id="PTHR30388:SF6">
    <property type="entry name" value="XANTHINE DEHYDROGENASE SUBUNIT A-RELATED"/>
    <property type="match status" value="1"/>
</dbReference>
<evidence type="ECO:0000313" key="3">
    <source>
        <dbReference type="EMBL" id="MBO1323098.1"/>
    </source>
</evidence>
<dbReference type="InterPro" id="IPR036291">
    <property type="entry name" value="NAD(P)-bd_dom_sf"/>
</dbReference>
<name>A0A8J7U815_9BACT</name>
<feature type="domain" description="XdhC- CoxI" evidence="1">
    <location>
        <begin position="19"/>
        <end position="80"/>
    </location>
</feature>
<dbReference type="SUPFAM" id="SSF51735">
    <property type="entry name" value="NAD(P)-binding Rossmann-fold domains"/>
    <property type="match status" value="1"/>
</dbReference>
<protein>
    <submittedName>
        <fullName evidence="3">XdhC family protein</fullName>
    </submittedName>
</protein>
<dbReference type="InterPro" id="IPR003777">
    <property type="entry name" value="XdhC_CoxI"/>
</dbReference>
<sequence>MTNPPNHIGDARFQAAHACLAAGVPLVLLLVVRAEGSTPGRPGFKMVVPEEGETVGTIGGGIMEFRLREQALRMLADREQAPRLIKQVHHKKAPLAEQSGMICAGSQWQILWPVYPDQAPLFQRIIDHHARQEAVWLNLSAHQAPRLSPVEADADPFHFEQSGDSFVWRERLGVVDTVVVIGSGHVGLAVCRTLQTLNDLRVVAVDHRDDVATFRDNAFADEKHHLPMARVGALVPDGSHIYVVIVTTGFDHDAEALYQVIDKNIAYLGLMGSKAKIAEIKRRLLERGVTSSAFDKVAMPIGLPIGAETPAEIAVSITAQIIARRRSFNREGAI</sequence>
<evidence type="ECO:0000259" key="2">
    <source>
        <dbReference type="Pfam" id="PF13478"/>
    </source>
</evidence>
<dbReference type="InterPro" id="IPR052698">
    <property type="entry name" value="MoCofactor_Util/Proc"/>
</dbReference>
<comment type="caution">
    <text evidence="3">The sequence shown here is derived from an EMBL/GenBank/DDBJ whole genome shotgun (WGS) entry which is preliminary data.</text>
</comment>
<accession>A0A8J7U815</accession>
<dbReference type="Gene3D" id="3.40.50.720">
    <property type="entry name" value="NAD(P)-binding Rossmann-like Domain"/>
    <property type="match status" value="1"/>
</dbReference>
<dbReference type="Pfam" id="PF13478">
    <property type="entry name" value="XdhC_C"/>
    <property type="match status" value="1"/>
</dbReference>
<evidence type="ECO:0000259" key="1">
    <source>
        <dbReference type="Pfam" id="PF02625"/>
    </source>
</evidence>
<feature type="domain" description="XdhC Rossmann" evidence="2">
    <location>
        <begin position="178"/>
        <end position="321"/>
    </location>
</feature>
<dbReference type="PANTHER" id="PTHR30388">
    <property type="entry name" value="ALDEHYDE OXIDOREDUCTASE MOLYBDENUM COFACTOR ASSEMBLY PROTEIN"/>
    <property type="match status" value="1"/>
</dbReference>
<proteinExistence type="predicted"/>
<dbReference type="AlphaFoldDB" id="A0A8J7U815"/>
<dbReference type="EMBL" id="JAFREP010000049">
    <property type="protein sequence ID" value="MBO1323098.1"/>
    <property type="molecule type" value="Genomic_DNA"/>
</dbReference>
<reference evidence="3" key="1">
    <citation type="submission" date="2021-03" db="EMBL/GenBank/DDBJ databases">
        <authorList>
            <person name="Wang G."/>
        </authorList>
    </citation>
    <scope>NUCLEOTIDE SEQUENCE</scope>
    <source>
        <strain evidence="3">KCTC 12899</strain>
    </source>
</reference>
<dbReference type="Proteomes" id="UP000664417">
    <property type="component" value="Unassembled WGS sequence"/>
</dbReference>